<evidence type="ECO:0000256" key="4">
    <source>
        <dbReference type="ARBA" id="ARBA00022692"/>
    </source>
</evidence>
<reference evidence="9 10" key="1">
    <citation type="submission" date="2019-06" db="EMBL/GenBank/DDBJ databases">
        <title>Complete genome sequence of Cutibacterium acnes subsp. acnes NBRC 107605.</title>
        <authorList>
            <person name="Miura T."/>
            <person name="Furukawa M."/>
            <person name="Shimamura M."/>
            <person name="Ohyama Y."/>
            <person name="Yamazoe A."/>
            <person name="Kawasaki H."/>
        </authorList>
    </citation>
    <scope>NUCLEOTIDE SEQUENCE [LARGE SCALE GENOMIC DNA]</scope>
    <source>
        <strain evidence="9 10">NBRC 107605</strain>
    </source>
</reference>
<feature type="transmembrane region" description="Helical" evidence="8">
    <location>
        <begin position="300"/>
        <end position="317"/>
    </location>
</feature>
<keyword evidence="3" id="KW-0808">Transferase</keyword>
<gene>
    <name evidence="9" type="ORF">CacPP4_12190</name>
</gene>
<evidence type="ECO:0000256" key="6">
    <source>
        <dbReference type="ARBA" id="ARBA00023136"/>
    </source>
</evidence>
<comment type="subcellular location">
    <subcellularLocation>
        <location evidence="1">Cell membrane</location>
        <topology evidence="1">Multi-pass membrane protein</topology>
    </subcellularLocation>
</comment>
<proteinExistence type="inferred from homology"/>
<dbReference type="Pfam" id="PF09594">
    <property type="entry name" value="GT87"/>
    <property type="match status" value="1"/>
</dbReference>
<dbReference type="PIRSF" id="PIRSF010361">
    <property type="entry name" value="UCP010361"/>
    <property type="match status" value="1"/>
</dbReference>
<evidence type="ECO:0000256" key="2">
    <source>
        <dbReference type="ARBA" id="ARBA00022475"/>
    </source>
</evidence>
<dbReference type="EMBL" id="AP019723">
    <property type="protein sequence ID" value="BBK84604.1"/>
    <property type="molecule type" value="Genomic_DNA"/>
</dbReference>
<feature type="transmembrane region" description="Helical" evidence="8">
    <location>
        <begin position="270"/>
        <end position="288"/>
    </location>
</feature>
<feature type="transmembrane region" description="Helical" evidence="8">
    <location>
        <begin position="351"/>
        <end position="370"/>
    </location>
</feature>
<dbReference type="InterPro" id="IPR018584">
    <property type="entry name" value="GT87"/>
</dbReference>
<evidence type="ECO:0000256" key="1">
    <source>
        <dbReference type="ARBA" id="ARBA00004651"/>
    </source>
</evidence>
<evidence type="ECO:0000256" key="8">
    <source>
        <dbReference type="SAM" id="Phobius"/>
    </source>
</evidence>
<comment type="similarity">
    <text evidence="7">Belongs to the glycosyltransferase 87 family.</text>
</comment>
<evidence type="ECO:0000313" key="9">
    <source>
        <dbReference type="EMBL" id="BBK84604.1"/>
    </source>
</evidence>
<dbReference type="InterPro" id="IPR016570">
    <property type="entry name" value="UCP010361"/>
</dbReference>
<evidence type="ECO:0000313" key="10">
    <source>
        <dbReference type="Proteomes" id="UP000318594"/>
    </source>
</evidence>
<keyword evidence="5 8" id="KW-1133">Transmembrane helix</keyword>
<protein>
    <submittedName>
        <fullName evidence="9">Membrane protein</fullName>
    </submittedName>
</protein>
<feature type="transmembrane region" description="Helical" evidence="8">
    <location>
        <begin position="89"/>
        <end position="110"/>
    </location>
</feature>
<sequence length="438" mass="48290">MPFRDAKTARQGSRAALFSAAGAIVLWTVGRLVMLHVFIQPSSNYITGDLRYYLWWMSSGQPDSSVLPEYPLPVVWFMRTLYWAGGDTYFPMAFSMTMLLLDAILAVAMWHDGHRAGALWWIVLVPFLGPIMWNRFDMVPAVCMGLAALWYRRHPAACGAMIALGAATKLWPALLILPVISRHRAAVRRLIAFTITGFGLALASLLAGGWERLVSPLTWQSGRGLQIESVPATIPMLHYFRNPHGDHTVRMSSYNAYEIFGPSVASWKSVSTGLMVLAVALAIGLAVVSWHRNGLDHRTAVMADLVIIGALIVANKTLSPQYFIWWAAPTAMILDRVSAEAKDPGDSDALSWARTSCWIVAVLMAVTTFMTQQVYPLHYQKILGGSSSTGWLLVSRNMLVVMTFAACIATLVASLRMHVPAQPTVTPARPRHAALNER</sequence>
<feature type="transmembrane region" description="Helical" evidence="8">
    <location>
        <begin position="190"/>
        <end position="210"/>
    </location>
</feature>
<evidence type="ECO:0000256" key="5">
    <source>
        <dbReference type="ARBA" id="ARBA00022989"/>
    </source>
</evidence>
<evidence type="ECO:0000256" key="3">
    <source>
        <dbReference type="ARBA" id="ARBA00022679"/>
    </source>
</evidence>
<organism evidence="9 10">
    <name type="scientific">Cutibacterium acnes subsp. acnes</name>
    <dbReference type="NCBI Taxonomy" id="1734925"/>
    <lineage>
        <taxon>Bacteria</taxon>
        <taxon>Bacillati</taxon>
        <taxon>Actinomycetota</taxon>
        <taxon>Actinomycetes</taxon>
        <taxon>Propionibacteriales</taxon>
        <taxon>Propionibacteriaceae</taxon>
        <taxon>Cutibacterium</taxon>
    </lineage>
</organism>
<keyword evidence="4 8" id="KW-0812">Transmembrane</keyword>
<feature type="transmembrane region" description="Helical" evidence="8">
    <location>
        <begin position="390"/>
        <end position="413"/>
    </location>
</feature>
<name>A0ABM7GZA3_CUTAC</name>
<dbReference type="Proteomes" id="UP000318594">
    <property type="component" value="Chromosome"/>
</dbReference>
<feature type="transmembrane region" description="Helical" evidence="8">
    <location>
        <begin position="154"/>
        <end position="178"/>
    </location>
</feature>
<feature type="transmembrane region" description="Helical" evidence="8">
    <location>
        <begin position="117"/>
        <end position="134"/>
    </location>
</feature>
<keyword evidence="10" id="KW-1185">Reference proteome</keyword>
<feature type="transmembrane region" description="Helical" evidence="8">
    <location>
        <begin position="15"/>
        <end position="39"/>
    </location>
</feature>
<keyword evidence="2" id="KW-1003">Cell membrane</keyword>
<accession>A0ABM7GZA3</accession>
<evidence type="ECO:0000256" key="7">
    <source>
        <dbReference type="ARBA" id="ARBA00024033"/>
    </source>
</evidence>
<keyword evidence="6 8" id="KW-0472">Membrane</keyword>